<dbReference type="InterPro" id="IPR036614">
    <property type="entry name" value="RusA-like_sf"/>
</dbReference>
<proteinExistence type="predicted"/>
<reference evidence="1" key="1">
    <citation type="journal article" date="2014" name="Int. J. Syst. Evol. Microbiol.">
        <title>Complete genome sequence of Corynebacterium casei LMG S-19264T (=DSM 44701T), isolated from a smear-ripened cheese.</title>
        <authorList>
            <consortium name="US DOE Joint Genome Institute (JGI-PGF)"/>
            <person name="Walter F."/>
            <person name="Albersmeier A."/>
            <person name="Kalinowski J."/>
            <person name="Ruckert C."/>
        </authorList>
    </citation>
    <scope>NUCLEOTIDE SEQUENCE</scope>
    <source>
        <strain evidence="1">JCM 31311</strain>
    </source>
</reference>
<sequence length="219" mass="24364">MTAPVPQRWRTLFADHAAAERYLSQIADPIKREETARKLGMDEVAPAAPQTLPPTRPRPAQEFQAPVKFAPTSDASLHLAGSFTLSLPYPPSVNAYWRSMLIRYKPKNPHDIPYRIVVFVSTEGRTYRKTVRGLLAHTPRTCPPGARLAVHVDVSPPDRRARDLDNLGKGLLDALTVAGIWADDSLIDRLTFERRPVVKGGRVDVVISPLSNTLFQELS</sequence>
<organism evidence="1 2">
    <name type="scientific">Deinococcus ruber</name>
    <dbReference type="NCBI Taxonomy" id="1848197"/>
    <lineage>
        <taxon>Bacteria</taxon>
        <taxon>Thermotogati</taxon>
        <taxon>Deinococcota</taxon>
        <taxon>Deinococci</taxon>
        <taxon>Deinococcales</taxon>
        <taxon>Deinococcaceae</taxon>
        <taxon>Deinococcus</taxon>
    </lineage>
</organism>
<dbReference type="GO" id="GO:0000287">
    <property type="term" value="F:magnesium ion binding"/>
    <property type="evidence" value="ECO:0007669"/>
    <property type="project" value="InterPro"/>
</dbReference>
<protein>
    <submittedName>
        <fullName evidence="1">Uncharacterized protein</fullName>
    </submittedName>
</protein>
<dbReference type="Pfam" id="PF05866">
    <property type="entry name" value="RusA"/>
    <property type="match status" value="1"/>
</dbReference>
<dbReference type="Gene3D" id="3.30.1330.70">
    <property type="entry name" value="Holliday junction resolvase RusA"/>
    <property type="match status" value="1"/>
</dbReference>
<evidence type="ECO:0000313" key="1">
    <source>
        <dbReference type="EMBL" id="GGR31312.1"/>
    </source>
</evidence>
<dbReference type="InterPro" id="IPR008822">
    <property type="entry name" value="Endonuclease_RusA-like"/>
</dbReference>
<reference evidence="1" key="2">
    <citation type="submission" date="2020-09" db="EMBL/GenBank/DDBJ databases">
        <authorList>
            <person name="Sun Q."/>
            <person name="Ohkuma M."/>
        </authorList>
    </citation>
    <scope>NUCLEOTIDE SEQUENCE</scope>
    <source>
        <strain evidence="1">JCM 31311</strain>
    </source>
</reference>
<dbReference type="Proteomes" id="UP000603865">
    <property type="component" value="Unassembled WGS sequence"/>
</dbReference>
<evidence type="ECO:0000313" key="2">
    <source>
        <dbReference type="Proteomes" id="UP000603865"/>
    </source>
</evidence>
<comment type="caution">
    <text evidence="1">The sequence shown here is derived from an EMBL/GenBank/DDBJ whole genome shotgun (WGS) entry which is preliminary data.</text>
</comment>
<name>A0A918CM32_9DEIO</name>
<dbReference type="AlphaFoldDB" id="A0A918CM32"/>
<gene>
    <name evidence="1" type="ORF">GCM10008957_47490</name>
</gene>
<keyword evidence="2" id="KW-1185">Reference proteome</keyword>
<accession>A0A918CM32</accession>
<dbReference type="RefSeq" id="WP_229776530.1">
    <property type="nucleotide sequence ID" value="NZ_BMQL01000052.1"/>
</dbReference>
<dbReference type="EMBL" id="BMQL01000052">
    <property type="protein sequence ID" value="GGR31312.1"/>
    <property type="molecule type" value="Genomic_DNA"/>
</dbReference>
<dbReference type="GO" id="GO:0006310">
    <property type="term" value="P:DNA recombination"/>
    <property type="evidence" value="ECO:0007669"/>
    <property type="project" value="InterPro"/>
</dbReference>
<dbReference type="GO" id="GO:0006281">
    <property type="term" value="P:DNA repair"/>
    <property type="evidence" value="ECO:0007669"/>
    <property type="project" value="InterPro"/>
</dbReference>
<dbReference type="SUPFAM" id="SSF103084">
    <property type="entry name" value="Holliday junction resolvase RusA"/>
    <property type="match status" value="1"/>
</dbReference>